<accession>A0A9Q1GXH1</accession>
<evidence type="ECO:0000313" key="3">
    <source>
        <dbReference type="Proteomes" id="UP001153076"/>
    </source>
</evidence>
<dbReference type="AlphaFoldDB" id="A0A9Q1GXH1"/>
<proteinExistence type="predicted"/>
<dbReference type="Proteomes" id="UP001153076">
    <property type="component" value="Unassembled WGS sequence"/>
</dbReference>
<evidence type="ECO:0000256" key="1">
    <source>
        <dbReference type="SAM" id="MobiDB-lite"/>
    </source>
</evidence>
<reference evidence="2" key="1">
    <citation type="submission" date="2022-04" db="EMBL/GenBank/DDBJ databases">
        <title>Carnegiea gigantea Genome sequencing and assembly v2.</title>
        <authorList>
            <person name="Copetti D."/>
            <person name="Sanderson M.J."/>
            <person name="Burquez A."/>
            <person name="Wojciechowski M.F."/>
        </authorList>
    </citation>
    <scope>NUCLEOTIDE SEQUENCE</scope>
    <source>
        <strain evidence="2">SGP5-SGP5p</strain>
        <tissue evidence="2">Aerial part</tissue>
    </source>
</reference>
<feature type="region of interest" description="Disordered" evidence="1">
    <location>
        <begin position="124"/>
        <end position="144"/>
    </location>
</feature>
<feature type="region of interest" description="Disordered" evidence="1">
    <location>
        <begin position="73"/>
        <end position="96"/>
    </location>
</feature>
<dbReference type="EMBL" id="JAKOGI010001168">
    <property type="protein sequence ID" value="KAJ8427242.1"/>
    <property type="molecule type" value="Genomic_DNA"/>
</dbReference>
<sequence length="272" mass="29144">MVMIVHVLDVRLEVAVQGKGIKCQGHKEFPKEFSALFAPLLVALFLDIGPSSRPLKPLSLFLASPDGVCIWPPPPPTSGAPYEDRQSAPGEGHQSSRARWVQAQDLANFSTKAYLEGRSATKKTTAGPWAVGDPRALSKAEHSPECGGCAGPSIPLPLAGGGSTLSGWGQSPQCCPAHLLHTDACAEDSKTSQEVFCRTAPMTVLFLLATPLWPAHSLEAKAFPVLTLHKTKGSQVRTKENDKWIGTSNTLRVVLENKEADDGKEKVLPKEP</sequence>
<gene>
    <name evidence="2" type="ORF">Cgig2_016934</name>
</gene>
<comment type="caution">
    <text evidence="2">The sequence shown here is derived from an EMBL/GenBank/DDBJ whole genome shotgun (WGS) entry which is preliminary data.</text>
</comment>
<protein>
    <submittedName>
        <fullName evidence="2">Uncharacterized protein</fullName>
    </submittedName>
</protein>
<organism evidence="2 3">
    <name type="scientific">Carnegiea gigantea</name>
    <dbReference type="NCBI Taxonomy" id="171969"/>
    <lineage>
        <taxon>Eukaryota</taxon>
        <taxon>Viridiplantae</taxon>
        <taxon>Streptophyta</taxon>
        <taxon>Embryophyta</taxon>
        <taxon>Tracheophyta</taxon>
        <taxon>Spermatophyta</taxon>
        <taxon>Magnoliopsida</taxon>
        <taxon>eudicotyledons</taxon>
        <taxon>Gunneridae</taxon>
        <taxon>Pentapetalae</taxon>
        <taxon>Caryophyllales</taxon>
        <taxon>Cactineae</taxon>
        <taxon>Cactaceae</taxon>
        <taxon>Cactoideae</taxon>
        <taxon>Echinocereeae</taxon>
        <taxon>Carnegiea</taxon>
    </lineage>
</organism>
<keyword evidence="3" id="KW-1185">Reference proteome</keyword>
<evidence type="ECO:0000313" key="2">
    <source>
        <dbReference type="EMBL" id="KAJ8427242.1"/>
    </source>
</evidence>
<name>A0A9Q1GXH1_9CARY</name>